<organism evidence="1 2">
    <name type="scientific">Naganishia cerealis</name>
    <dbReference type="NCBI Taxonomy" id="610337"/>
    <lineage>
        <taxon>Eukaryota</taxon>
        <taxon>Fungi</taxon>
        <taxon>Dikarya</taxon>
        <taxon>Basidiomycota</taxon>
        <taxon>Agaricomycotina</taxon>
        <taxon>Tremellomycetes</taxon>
        <taxon>Filobasidiales</taxon>
        <taxon>Filobasidiaceae</taxon>
        <taxon>Naganishia</taxon>
    </lineage>
</organism>
<sequence>LPGYIPRDQQLSDTPSTGSSLEGLVSDRNSDTDVKSSIWTGCKQLLTPIWEPKRDKRARSPIPDGLPALPRYQSDAYTGMKNGKESPTDGHPDGTGSARRFTLLRILRTLAKVSVPGLHSADEAKEPAPSPHPEEGGEQERPGTWLFVPGGEPFMPSMPDECKGTLCDTWVYCGCPHRYSCKHTRHCCSLPTPPVLPPVPRVAAPRPTVPAKPAPAEKKEKWLSRQIEWGGKNKQ</sequence>
<reference evidence="1" key="1">
    <citation type="submission" date="2023-04" db="EMBL/GenBank/DDBJ databases">
        <title>Draft Genome sequencing of Naganishia species isolated from polar environments using Oxford Nanopore Technology.</title>
        <authorList>
            <person name="Leo P."/>
            <person name="Venkateswaran K."/>
        </authorList>
    </citation>
    <scope>NUCLEOTIDE SEQUENCE</scope>
    <source>
        <strain evidence="1">MNA-CCFEE 5261</strain>
    </source>
</reference>
<dbReference type="EMBL" id="JASBWR010000098">
    <property type="protein sequence ID" value="KAJ9095794.1"/>
    <property type="molecule type" value="Genomic_DNA"/>
</dbReference>
<protein>
    <submittedName>
        <fullName evidence="1">Uncharacterized protein</fullName>
    </submittedName>
</protein>
<name>A0ACC2V9E8_9TREE</name>
<evidence type="ECO:0000313" key="2">
    <source>
        <dbReference type="Proteomes" id="UP001241377"/>
    </source>
</evidence>
<feature type="non-terminal residue" evidence="1">
    <location>
        <position position="1"/>
    </location>
</feature>
<dbReference type="Proteomes" id="UP001241377">
    <property type="component" value="Unassembled WGS sequence"/>
</dbReference>
<comment type="caution">
    <text evidence="1">The sequence shown here is derived from an EMBL/GenBank/DDBJ whole genome shotgun (WGS) entry which is preliminary data.</text>
</comment>
<gene>
    <name evidence="1" type="ORF">QFC19_007408</name>
</gene>
<keyword evidence="2" id="KW-1185">Reference proteome</keyword>
<accession>A0ACC2V9E8</accession>
<proteinExistence type="predicted"/>
<evidence type="ECO:0000313" key="1">
    <source>
        <dbReference type="EMBL" id="KAJ9095794.1"/>
    </source>
</evidence>